<feature type="domain" description="BD-FAE-like" evidence="2">
    <location>
        <begin position="41"/>
        <end position="164"/>
    </location>
</feature>
<dbReference type="Pfam" id="PF20434">
    <property type="entry name" value="BD-FAE"/>
    <property type="match status" value="1"/>
</dbReference>
<dbReference type="PANTHER" id="PTHR48081">
    <property type="entry name" value="AB HYDROLASE SUPERFAMILY PROTEIN C4A8.06C"/>
    <property type="match status" value="1"/>
</dbReference>
<evidence type="ECO:0000313" key="3">
    <source>
        <dbReference type="EMBL" id="MPM68448.1"/>
    </source>
</evidence>
<evidence type="ECO:0000259" key="2">
    <source>
        <dbReference type="Pfam" id="PF20434"/>
    </source>
</evidence>
<gene>
    <name evidence="3" type="ORF">SDC9_115381</name>
</gene>
<comment type="caution">
    <text evidence="3">The sequence shown here is derived from an EMBL/GenBank/DDBJ whole genome shotgun (WGS) entry which is preliminary data.</text>
</comment>
<dbReference type="GO" id="GO:0016787">
    <property type="term" value="F:hydrolase activity"/>
    <property type="evidence" value="ECO:0007669"/>
    <property type="project" value="UniProtKB-KW"/>
</dbReference>
<reference evidence="3" key="1">
    <citation type="submission" date="2019-08" db="EMBL/GenBank/DDBJ databases">
        <authorList>
            <person name="Kucharzyk K."/>
            <person name="Murdoch R.W."/>
            <person name="Higgins S."/>
            <person name="Loffler F."/>
        </authorList>
    </citation>
    <scope>NUCLEOTIDE SEQUENCE</scope>
</reference>
<accession>A0A645BTP7</accession>
<evidence type="ECO:0000256" key="1">
    <source>
        <dbReference type="ARBA" id="ARBA00022801"/>
    </source>
</evidence>
<dbReference type="InterPro" id="IPR029058">
    <property type="entry name" value="AB_hydrolase_fold"/>
</dbReference>
<sequence length="307" mass="35058">MNRRKLTALFIVLLTPLFLYPEEIRKETRIFAVKDQQELKMDIYSSCTSSVSAQPCLLFVFGGGFKEGTRDAALYTDYFRYFADKGFQVVSIDYRLGMKGQKAPGIFNNKPLQHAIALAVEDVYSATNYLLQHADELNIDTSRIIISGSSAGAMTVLQADYEKRDHRETTRVLPDGFQYAGVIAFAGSVFSKEGTPSYDTAPAPTLFFHGSKDKLVPYNKTRFFKLGVFGSKSLAKRFKEQGYPYTFYTMEGIGHDVSEYPMTEFLPEIEQFIRNFVFDKKQWMLEIYLKDKFRKSDTSTDPGSYYK</sequence>
<protein>
    <recommendedName>
        <fullName evidence="2">BD-FAE-like domain-containing protein</fullName>
    </recommendedName>
</protein>
<name>A0A645BTP7_9ZZZZ</name>
<dbReference type="InterPro" id="IPR050300">
    <property type="entry name" value="GDXG_lipolytic_enzyme"/>
</dbReference>
<keyword evidence="1" id="KW-0378">Hydrolase</keyword>
<dbReference type="InterPro" id="IPR049492">
    <property type="entry name" value="BD-FAE-like_dom"/>
</dbReference>
<dbReference type="AlphaFoldDB" id="A0A645BTP7"/>
<organism evidence="3">
    <name type="scientific">bioreactor metagenome</name>
    <dbReference type="NCBI Taxonomy" id="1076179"/>
    <lineage>
        <taxon>unclassified sequences</taxon>
        <taxon>metagenomes</taxon>
        <taxon>ecological metagenomes</taxon>
    </lineage>
</organism>
<dbReference type="EMBL" id="VSSQ01022264">
    <property type="protein sequence ID" value="MPM68448.1"/>
    <property type="molecule type" value="Genomic_DNA"/>
</dbReference>
<dbReference type="Gene3D" id="3.40.50.1820">
    <property type="entry name" value="alpha/beta hydrolase"/>
    <property type="match status" value="1"/>
</dbReference>
<dbReference type="SUPFAM" id="SSF53474">
    <property type="entry name" value="alpha/beta-Hydrolases"/>
    <property type="match status" value="1"/>
</dbReference>
<proteinExistence type="predicted"/>